<dbReference type="Pfam" id="PF18739">
    <property type="entry name" value="HEPN_Apea"/>
    <property type="match status" value="1"/>
</dbReference>
<dbReference type="RefSeq" id="WP_312672333.1">
    <property type="nucleotide sequence ID" value="NZ_JAVSJA010000001.1"/>
</dbReference>
<evidence type="ECO:0008006" key="5">
    <source>
        <dbReference type="Google" id="ProtNLM"/>
    </source>
</evidence>
<feature type="domain" description="ApeA N-terminal" evidence="2">
    <location>
        <begin position="6"/>
        <end position="291"/>
    </location>
</feature>
<protein>
    <recommendedName>
        <fullName evidence="5">ApeA N-terminal domain-containing protein</fullName>
    </recommendedName>
</protein>
<dbReference type="Pfam" id="PF18862">
    <property type="entry name" value="ApeA_NTD1"/>
    <property type="match status" value="1"/>
</dbReference>
<dbReference type="InterPro" id="IPR041223">
    <property type="entry name" value="ApeA_NTD"/>
</dbReference>
<reference evidence="3" key="1">
    <citation type="submission" date="2023-08" db="EMBL/GenBank/DDBJ databases">
        <authorList>
            <person name="Park H.-K."/>
            <person name="Kim I.-S."/>
        </authorList>
    </citation>
    <scope>NUCLEOTIDE SEQUENCE</scope>
    <source>
        <strain evidence="3">NRERC-220</strain>
    </source>
</reference>
<evidence type="ECO:0000313" key="3">
    <source>
        <dbReference type="EMBL" id="MDT3673669.1"/>
    </source>
</evidence>
<dbReference type="Proteomes" id="UP001180650">
    <property type="component" value="Unassembled WGS sequence"/>
</dbReference>
<evidence type="ECO:0000259" key="1">
    <source>
        <dbReference type="Pfam" id="PF18739"/>
    </source>
</evidence>
<dbReference type="InterPro" id="IPR041229">
    <property type="entry name" value="HEPN_Apea"/>
</dbReference>
<feature type="domain" description="Apea-like HEPN" evidence="1">
    <location>
        <begin position="321"/>
        <end position="489"/>
    </location>
</feature>
<evidence type="ECO:0000259" key="2">
    <source>
        <dbReference type="Pfam" id="PF18862"/>
    </source>
</evidence>
<name>A0ABU3HHI0_9CHRO</name>
<dbReference type="EMBL" id="JAVSJA010000001">
    <property type="protein sequence ID" value="MDT3673669.1"/>
    <property type="molecule type" value="Genomic_DNA"/>
</dbReference>
<gene>
    <name evidence="3" type="ORF">RAM70_03660</name>
</gene>
<keyword evidence="4" id="KW-1185">Reference proteome</keyword>
<evidence type="ECO:0000313" key="4">
    <source>
        <dbReference type="Proteomes" id="UP001180650"/>
    </source>
</evidence>
<organism evidence="3 4">
    <name type="scientific">Microcystis wesenbergii NRERC-220</name>
    <dbReference type="NCBI Taxonomy" id="3068991"/>
    <lineage>
        <taxon>Bacteria</taxon>
        <taxon>Bacillati</taxon>
        <taxon>Cyanobacteriota</taxon>
        <taxon>Cyanophyceae</taxon>
        <taxon>Oscillatoriophycideae</taxon>
        <taxon>Chroococcales</taxon>
        <taxon>Microcystaceae</taxon>
        <taxon>Microcystis</taxon>
    </lineage>
</organism>
<accession>A0ABU3HHI0</accession>
<sequence length="512" mass="60792">MIDEFEREGYWWLPEHPEKRVIGKLSHKLNQRLVLNIDDTFNTLAPLLSWFPDGLKPQVTLIYGKLIDGKFVSLFNCDIEETTTGENLVNLQVNPEMLLYNIYFQNNYLLNKEDLNKFQKLRVDFSSLNEWVKISPLDMKSEISSTGEIKQVKVTYEQLPNIKLGVIKELELSIYFVPIFNLSSTESADIKYIIGLEIVNKNSSSLEDCKNLVIQFRDFLSFATYSSNQIVSVHARHDKNDSQYPDKMTPIEIIWNERKLSKNSDYVHHRSKMLLTYDNVKDDLEKIFQNWIDKREKFKIVFQELLINIYNPELYLEYKFLNIVQALEIYHKQTQKGKHKIEYMSQDSYQNGIYQKLREVIQNYPMEEDFKRFLDGKVKYLFKVEKNLKDRLRDIIDNISYLFVDNNDDTKQSFADTFNSQDDSLFSRITQDQNELDKFLKRVVYIRNNLIVHPDKEIKIKNQELYDLLCTVTLILQTCLLIEIEVSNNTIKAIIKNRMRNQNEWLGEDKYN</sequence>
<comment type="caution">
    <text evidence="3">The sequence shown here is derived from an EMBL/GenBank/DDBJ whole genome shotgun (WGS) entry which is preliminary data.</text>
</comment>
<proteinExistence type="predicted"/>